<protein>
    <submittedName>
        <fullName evidence="2">Uncharacterized protein</fullName>
    </submittedName>
</protein>
<accession>A0A9Q1F8T8</accession>
<evidence type="ECO:0000256" key="1">
    <source>
        <dbReference type="SAM" id="MobiDB-lite"/>
    </source>
</evidence>
<evidence type="ECO:0000313" key="2">
    <source>
        <dbReference type="EMBL" id="KAJ8353425.1"/>
    </source>
</evidence>
<gene>
    <name evidence="2" type="ORF">SKAU_G00209920</name>
</gene>
<feature type="compositionally biased region" description="Basic and acidic residues" evidence="1">
    <location>
        <begin position="131"/>
        <end position="141"/>
    </location>
</feature>
<feature type="region of interest" description="Disordered" evidence="1">
    <location>
        <begin position="111"/>
        <end position="175"/>
    </location>
</feature>
<dbReference type="Proteomes" id="UP001152622">
    <property type="component" value="Chromosome 7"/>
</dbReference>
<reference evidence="2" key="1">
    <citation type="journal article" date="2023" name="Science">
        <title>Genome structures resolve the early diversification of teleost fishes.</title>
        <authorList>
            <person name="Parey E."/>
            <person name="Louis A."/>
            <person name="Montfort J."/>
            <person name="Bouchez O."/>
            <person name="Roques C."/>
            <person name="Iampietro C."/>
            <person name="Lluch J."/>
            <person name="Castinel A."/>
            <person name="Donnadieu C."/>
            <person name="Desvignes T."/>
            <person name="Floi Bucao C."/>
            <person name="Jouanno E."/>
            <person name="Wen M."/>
            <person name="Mejri S."/>
            <person name="Dirks R."/>
            <person name="Jansen H."/>
            <person name="Henkel C."/>
            <person name="Chen W.J."/>
            <person name="Zahm M."/>
            <person name="Cabau C."/>
            <person name="Klopp C."/>
            <person name="Thompson A.W."/>
            <person name="Robinson-Rechavi M."/>
            <person name="Braasch I."/>
            <person name="Lecointre G."/>
            <person name="Bobe J."/>
            <person name="Postlethwait J.H."/>
            <person name="Berthelot C."/>
            <person name="Roest Crollius H."/>
            <person name="Guiguen Y."/>
        </authorList>
    </citation>
    <scope>NUCLEOTIDE SEQUENCE</scope>
    <source>
        <strain evidence="2">WJC10195</strain>
    </source>
</reference>
<dbReference type="EMBL" id="JAINUF010000007">
    <property type="protein sequence ID" value="KAJ8353425.1"/>
    <property type="molecule type" value="Genomic_DNA"/>
</dbReference>
<proteinExistence type="predicted"/>
<feature type="compositionally biased region" description="Basic and acidic residues" evidence="1">
    <location>
        <begin position="152"/>
        <end position="168"/>
    </location>
</feature>
<sequence length="175" mass="18906">MVLEIEGLAQKGKYIKGRPGRSQAEAEYEPDESGTNRNRRGGPRWNSGHVRLRSGTDSNGRGGPQSGNGNKPRDRHTAWGQKALRGAGCLGGTGEPGKVRGARAGWIQEVRAGTGGLGTTSLSWSRQGVGRRYDCRQDWGSRGKNPRGQGKQTEHDRKPNGGKDETKCTHFISKA</sequence>
<evidence type="ECO:0000313" key="3">
    <source>
        <dbReference type="Proteomes" id="UP001152622"/>
    </source>
</evidence>
<organism evidence="2 3">
    <name type="scientific">Synaphobranchus kaupii</name>
    <name type="common">Kaup's arrowtooth eel</name>
    <dbReference type="NCBI Taxonomy" id="118154"/>
    <lineage>
        <taxon>Eukaryota</taxon>
        <taxon>Metazoa</taxon>
        <taxon>Chordata</taxon>
        <taxon>Craniata</taxon>
        <taxon>Vertebrata</taxon>
        <taxon>Euteleostomi</taxon>
        <taxon>Actinopterygii</taxon>
        <taxon>Neopterygii</taxon>
        <taxon>Teleostei</taxon>
        <taxon>Anguilliformes</taxon>
        <taxon>Synaphobranchidae</taxon>
        <taxon>Synaphobranchus</taxon>
    </lineage>
</organism>
<feature type="region of interest" description="Disordered" evidence="1">
    <location>
        <begin position="1"/>
        <end position="99"/>
    </location>
</feature>
<keyword evidence="3" id="KW-1185">Reference proteome</keyword>
<comment type="caution">
    <text evidence="2">The sequence shown here is derived from an EMBL/GenBank/DDBJ whole genome shotgun (WGS) entry which is preliminary data.</text>
</comment>
<dbReference type="AlphaFoldDB" id="A0A9Q1F8T8"/>
<name>A0A9Q1F8T8_SYNKA</name>